<reference evidence="2 3" key="1">
    <citation type="submission" date="2024-06" db="EMBL/GenBank/DDBJ databases">
        <title>The Natural Products Discovery Center: Release of the First 8490 Sequenced Strains for Exploring Actinobacteria Biosynthetic Diversity.</title>
        <authorList>
            <person name="Kalkreuter E."/>
            <person name="Kautsar S.A."/>
            <person name="Yang D."/>
            <person name="Bader C.D."/>
            <person name="Teijaro C.N."/>
            <person name="Fluegel L."/>
            <person name="Davis C.M."/>
            <person name="Simpson J.R."/>
            <person name="Lauterbach L."/>
            <person name="Steele A.D."/>
            <person name="Gui C."/>
            <person name="Meng S."/>
            <person name="Li G."/>
            <person name="Viehrig K."/>
            <person name="Ye F."/>
            <person name="Su P."/>
            <person name="Kiefer A.F."/>
            <person name="Nichols A."/>
            <person name="Cepeda A.J."/>
            <person name="Yan W."/>
            <person name="Fan B."/>
            <person name="Jiang Y."/>
            <person name="Adhikari A."/>
            <person name="Zheng C.-J."/>
            <person name="Schuster L."/>
            <person name="Cowan T.M."/>
            <person name="Smanski M.J."/>
            <person name="Chevrette M.G."/>
            <person name="De Carvalho L.P.S."/>
            <person name="Shen B."/>
        </authorList>
    </citation>
    <scope>NUCLEOTIDE SEQUENCE [LARGE SCALE GENOMIC DNA]</scope>
    <source>
        <strain evidence="2 3">NPDC020594</strain>
    </source>
</reference>
<feature type="compositionally biased region" description="Low complexity" evidence="1">
    <location>
        <begin position="31"/>
        <end position="67"/>
    </location>
</feature>
<evidence type="ECO:0008006" key="4">
    <source>
        <dbReference type="Google" id="ProtNLM"/>
    </source>
</evidence>
<comment type="caution">
    <text evidence="2">The sequence shown here is derived from an EMBL/GenBank/DDBJ whole genome shotgun (WGS) entry which is preliminary data.</text>
</comment>
<dbReference type="EMBL" id="JBFAEG010000033">
    <property type="protein sequence ID" value="MEU5712196.1"/>
    <property type="molecule type" value="Genomic_DNA"/>
</dbReference>
<feature type="region of interest" description="Disordered" evidence="1">
    <location>
        <begin position="172"/>
        <end position="193"/>
    </location>
</feature>
<evidence type="ECO:0000313" key="2">
    <source>
        <dbReference type="EMBL" id="MEU5712196.1"/>
    </source>
</evidence>
<proteinExistence type="predicted"/>
<gene>
    <name evidence="2" type="ORF">AB0H04_36035</name>
</gene>
<feature type="region of interest" description="Disordered" evidence="1">
    <location>
        <begin position="1"/>
        <end position="69"/>
    </location>
</feature>
<protein>
    <recommendedName>
        <fullName evidence="4">Serine/threonine protein kinase</fullName>
    </recommendedName>
</protein>
<keyword evidence="3" id="KW-1185">Reference proteome</keyword>
<organism evidence="2 3">
    <name type="scientific">Streptomyces flaveolus</name>
    <dbReference type="NCBI Taxonomy" id="67297"/>
    <lineage>
        <taxon>Bacteria</taxon>
        <taxon>Bacillati</taxon>
        <taxon>Actinomycetota</taxon>
        <taxon>Actinomycetes</taxon>
        <taxon>Kitasatosporales</taxon>
        <taxon>Streptomycetaceae</taxon>
        <taxon>Streptomyces</taxon>
    </lineage>
</organism>
<dbReference type="RefSeq" id="WP_158712527.1">
    <property type="nucleotide sequence ID" value="NZ_JBFAEG010000033.1"/>
</dbReference>
<accession>A0ABV3AJS3</accession>
<evidence type="ECO:0000313" key="3">
    <source>
        <dbReference type="Proteomes" id="UP001551011"/>
    </source>
</evidence>
<dbReference type="Proteomes" id="UP001551011">
    <property type="component" value="Unassembled WGS sequence"/>
</dbReference>
<name>A0ABV3AJS3_9ACTN</name>
<evidence type="ECO:0000256" key="1">
    <source>
        <dbReference type="SAM" id="MobiDB-lite"/>
    </source>
</evidence>
<sequence>MIIAVIPLLTDGGNDDKPQAMPRPSVQASKTPGKTVPPATATPPTNQPTESGSSDVPAPSVSSSSDSKAIQYTGPVRIANAGPDLDVVPPKIGLGDPDPDVVIAPFDPSHIDAYSVVNEPRLALWTGSAMPNRRDCSDLLSTQGGTRVEVKKGTVVCVRTDAGRIAVLTVTSTSDDSDTGDRAQATVWSEVSD</sequence>